<dbReference type="RefSeq" id="WP_380818770.1">
    <property type="nucleotide sequence ID" value="NZ_JBHTJN010000004.1"/>
</dbReference>
<feature type="region of interest" description="Disordered" evidence="1">
    <location>
        <begin position="270"/>
        <end position="296"/>
    </location>
</feature>
<keyword evidence="2" id="KW-1133">Transmembrane helix</keyword>
<dbReference type="Gene3D" id="3.10.450.350">
    <property type="match status" value="1"/>
</dbReference>
<evidence type="ECO:0000313" key="4">
    <source>
        <dbReference type="EMBL" id="MFD0965703.1"/>
    </source>
</evidence>
<dbReference type="InterPro" id="IPR007340">
    <property type="entry name" value="LysM_Opacity-associatedA"/>
</dbReference>
<keyword evidence="5" id="KW-1185">Reference proteome</keyword>
<feature type="transmembrane region" description="Helical" evidence="2">
    <location>
        <begin position="141"/>
        <end position="158"/>
    </location>
</feature>
<feature type="compositionally biased region" description="Polar residues" evidence="1">
    <location>
        <begin position="62"/>
        <end position="73"/>
    </location>
</feature>
<reference evidence="5" key="1">
    <citation type="journal article" date="2019" name="Int. J. Syst. Evol. Microbiol.">
        <title>The Global Catalogue of Microorganisms (GCM) 10K type strain sequencing project: providing services to taxonomists for standard genome sequencing and annotation.</title>
        <authorList>
            <consortium name="The Broad Institute Genomics Platform"/>
            <consortium name="The Broad Institute Genome Sequencing Center for Infectious Disease"/>
            <person name="Wu L."/>
            <person name="Ma J."/>
        </authorList>
    </citation>
    <scope>NUCLEOTIDE SEQUENCE [LARGE SCALE GENOMIC DNA]</scope>
    <source>
        <strain evidence="5">CCUG 61707</strain>
    </source>
</reference>
<evidence type="ECO:0000259" key="3">
    <source>
        <dbReference type="Pfam" id="PF04225"/>
    </source>
</evidence>
<gene>
    <name evidence="4" type="ORF">ACFQ02_02350</name>
</gene>
<evidence type="ECO:0000313" key="5">
    <source>
        <dbReference type="Proteomes" id="UP001596996"/>
    </source>
</evidence>
<evidence type="ECO:0000256" key="2">
    <source>
        <dbReference type="SAM" id="Phobius"/>
    </source>
</evidence>
<feature type="region of interest" description="Disordered" evidence="1">
    <location>
        <begin position="62"/>
        <end position="83"/>
    </location>
</feature>
<dbReference type="EMBL" id="JBHTJN010000004">
    <property type="protein sequence ID" value="MFD0965703.1"/>
    <property type="molecule type" value="Genomic_DNA"/>
</dbReference>
<protein>
    <submittedName>
        <fullName evidence="4">LysM-like peptidoglycan-binding domain-containing protein</fullName>
    </submittedName>
</protein>
<proteinExistence type="predicted"/>
<dbReference type="Pfam" id="PF04225">
    <property type="entry name" value="LysM_OapA"/>
    <property type="match status" value="1"/>
</dbReference>
<keyword evidence="2" id="KW-0812">Transmembrane</keyword>
<evidence type="ECO:0000256" key="1">
    <source>
        <dbReference type="SAM" id="MobiDB-lite"/>
    </source>
</evidence>
<sequence>MNGQNENELISENQPAQKELDLGFSQIEPITRKKPIESTNSFGEKINSLLFRFVKKSNNQSNLEKTKKSNLADSTEIENEKEDVTEPVIATVTAENEAASSENSSSVLNGEKKEPKISTTMLKSPENWVILQKLPPKYRRVFIVLLLIVIILLIMSWLKPDTETVHYFEQADHSIPTQFQSLDDTDSTKNVLEITHSQNNLLLTKHIEDKTDLPNDSLVDNKTDENSVQQQAVITEKVETPVQQSPIVEENTSAHKQVIAPAPMPATKTVTNKSLEQKQKTEVKATTSQHSKVNKEEKVTAPVIEAKPIPKNKEKREKTKVNSKANVKTLNIPQGNSLMQVFRNNNLNIADVNAMTKAKNAGNILSSFKAGDKVKVVVNSEGRVTELHLLNGSRFIRQANGSYIFKK</sequence>
<comment type="caution">
    <text evidence="4">The sequence shown here is derived from an EMBL/GenBank/DDBJ whole genome shotgun (WGS) entry which is preliminary data.</text>
</comment>
<dbReference type="Proteomes" id="UP001596996">
    <property type="component" value="Unassembled WGS sequence"/>
</dbReference>
<organism evidence="4 5">
    <name type="scientific">Seminibacterium arietis</name>
    <dbReference type="NCBI Taxonomy" id="1173502"/>
    <lineage>
        <taxon>Bacteria</taxon>
        <taxon>Pseudomonadati</taxon>
        <taxon>Pseudomonadota</taxon>
        <taxon>Gammaproteobacteria</taxon>
        <taxon>Pasteurellales</taxon>
        <taxon>Pasteurellaceae</taxon>
        <taxon>Seminibacterium</taxon>
    </lineage>
</organism>
<feature type="domain" description="Opacity-associated protein A LysM-like" evidence="3">
    <location>
        <begin position="327"/>
        <end position="407"/>
    </location>
</feature>
<keyword evidence="2" id="KW-0472">Membrane</keyword>
<name>A0ABW3I7J2_9PAST</name>
<accession>A0ABW3I7J2</accession>